<protein>
    <submittedName>
        <fullName evidence="3">LysM peptidoglycan-binding domain-containing protein</fullName>
    </submittedName>
</protein>
<dbReference type="InterPro" id="IPR036779">
    <property type="entry name" value="LysM_dom_sf"/>
</dbReference>
<name>A0A5J5HTG3_9BACI</name>
<keyword evidence="1" id="KW-0732">Signal</keyword>
<comment type="caution">
    <text evidence="3">The sequence shown here is derived from an EMBL/GenBank/DDBJ whole genome shotgun (WGS) entry which is preliminary data.</text>
</comment>
<dbReference type="PANTHER" id="PTHR33734:SF22">
    <property type="entry name" value="MEMBRANE-BOUND LYTIC MUREIN TRANSGLYCOSYLASE D"/>
    <property type="match status" value="1"/>
</dbReference>
<dbReference type="Pfam" id="PF01476">
    <property type="entry name" value="LysM"/>
    <property type="match status" value="1"/>
</dbReference>
<dbReference type="Gene3D" id="1.10.10.2520">
    <property type="entry name" value="Cell wall hydrolase SleB, domain 1"/>
    <property type="match status" value="1"/>
</dbReference>
<dbReference type="SMART" id="SM00257">
    <property type="entry name" value="LysM"/>
    <property type="match status" value="1"/>
</dbReference>
<evidence type="ECO:0000256" key="1">
    <source>
        <dbReference type="SAM" id="SignalP"/>
    </source>
</evidence>
<dbReference type="RefSeq" id="WP_150440503.1">
    <property type="nucleotide sequence ID" value="NZ_VYKL01000019.1"/>
</dbReference>
<evidence type="ECO:0000259" key="2">
    <source>
        <dbReference type="PROSITE" id="PS51782"/>
    </source>
</evidence>
<reference evidence="3 4" key="1">
    <citation type="submission" date="2019-09" db="EMBL/GenBank/DDBJ databases">
        <title>Whole genome sequences of isolates from the Mars Exploration Rovers.</title>
        <authorList>
            <person name="Seuylemezian A."/>
            <person name="Vaishampayan P."/>
        </authorList>
    </citation>
    <scope>NUCLEOTIDE SEQUENCE [LARGE SCALE GENOMIC DNA]</scope>
    <source>
        <strain evidence="3 4">MER_TA_151</strain>
    </source>
</reference>
<dbReference type="OrthoDB" id="9785345at2"/>
<dbReference type="InterPro" id="IPR011105">
    <property type="entry name" value="Cell_wall_hydrolase_SleB"/>
</dbReference>
<evidence type="ECO:0000313" key="3">
    <source>
        <dbReference type="EMBL" id="KAA9023626.1"/>
    </source>
</evidence>
<dbReference type="CDD" id="cd00118">
    <property type="entry name" value="LysM"/>
    <property type="match status" value="1"/>
</dbReference>
<dbReference type="SUPFAM" id="SSF54106">
    <property type="entry name" value="LysM domain"/>
    <property type="match status" value="1"/>
</dbReference>
<dbReference type="GO" id="GO:0016787">
    <property type="term" value="F:hydrolase activity"/>
    <property type="evidence" value="ECO:0007669"/>
    <property type="project" value="InterPro"/>
</dbReference>
<keyword evidence="4" id="KW-1185">Reference proteome</keyword>
<feature type="domain" description="LysM" evidence="2">
    <location>
        <begin position="34"/>
        <end position="77"/>
    </location>
</feature>
<dbReference type="InterPro" id="IPR018392">
    <property type="entry name" value="LysM"/>
</dbReference>
<organism evidence="3 4">
    <name type="scientific">Niallia endozanthoxylica</name>
    <dbReference type="NCBI Taxonomy" id="2036016"/>
    <lineage>
        <taxon>Bacteria</taxon>
        <taxon>Bacillati</taxon>
        <taxon>Bacillota</taxon>
        <taxon>Bacilli</taxon>
        <taxon>Bacillales</taxon>
        <taxon>Bacillaceae</taxon>
        <taxon>Niallia</taxon>
    </lineage>
</organism>
<proteinExistence type="predicted"/>
<dbReference type="PROSITE" id="PS51782">
    <property type="entry name" value="LYSM"/>
    <property type="match status" value="1"/>
</dbReference>
<sequence>MKKFKKLKMAALAFVSTVSLFTFQPPTETEAASFTHTVRSGDTLWKISNHYGVGLTTLRAANNQTSNMIYVGQKLVIPQSTISAADKDLMARLVSAEAKGEPYAGKVAVATVILNRLDHPEFPNTVKEVIYQIDHGYYAFTPVQNGTINQPADVESKRAVSEALAYRGQGNGSLYFYNPNTASSSWIYSRPVTVTIGNHRFAK</sequence>
<dbReference type="AlphaFoldDB" id="A0A5J5HTG3"/>
<dbReference type="Gene3D" id="6.20.240.60">
    <property type="match status" value="1"/>
</dbReference>
<dbReference type="Proteomes" id="UP000326671">
    <property type="component" value="Unassembled WGS sequence"/>
</dbReference>
<dbReference type="PANTHER" id="PTHR33734">
    <property type="entry name" value="LYSM DOMAIN-CONTAINING GPI-ANCHORED PROTEIN 2"/>
    <property type="match status" value="1"/>
</dbReference>
<dbReference type="EMBL" id="VYKL01000019">
    <property type="protein sequence ID" value="KAA9023626.1"/>
    <property type="molecule type" value="Genomic_DNA"/>
</dbReference>
<dbReference type="Gene3D" id="3.10.350.10">
    <property type="entry name" value="LysM domain"/>
    <property type="match status" value="1"/>
</dbReference>
<dbReference type="InterPro" id="IPR042047">
    <property type="entry name" value="SleB_dom1"/>
</dbReference>
<accession>A0A5J5HTG3</accession>
<feature type="chain" id="PRO_5038664564" evidence="1">
    <location>
        <begin position="25"/>
        <end position="203"/>
    </location>
</feature>
<evidence type="ECO:0000313" key="4">
    <source>
        <dbReference type="Proteomes" id="UP000326671"/>
    </source>
</evidence>
<feature type="signal peptide" evidence="1">
    <location>
        <begin position="1"/>
        <end position="24"/>
    </location>
</feature>
<dbReference type="Pfam" id="PF07486">
    <property type="entry name" value="Hydrolase_2"/>
    <property type="match status" value="1"/>
</dbReference>
<gene>
    <name evidence="3" type="ORF">F4V44_13290</name>
</gene>